<keyword evidence="3" id="KW-1185">Reference proteome</keyword>
<protein>
    <submittedName>
        <fullName evidence="2">Carboxymuconolactone decarboxylase family protein</fullName>
    </submittedName>
</protein>
<dbReference type="RefSeq" id="WP_083534435.1">
    <property type="nucleotide sequence ID" value="NZ_JAADZU010000035.1"/>
</dbReference>
<name>A0A7K3LQ34_9ACTN</name>
<evidence type="ECO:0000313" key="2">
    <source>
        <dbReference type="EMBL" id="NDK90343.1"/>
    </source>
</evidence>
<dbReference type="Gene3D" id="1.20.1290.10">
    <property type="entry name" value="AhpD-like"/>
    <property type="match status" value="1"/>
</dbReference>
<dbReference type="PANTHER" id="PTHR34846:SF5">
    <property type="entry name" value="CARBOXYMUCONOLACTONE DECARBOXYLASE-LIKE DOMAIN-CONTAINING PROTEIN"/>
    <property type="match status" value="1"/>
</dbReference>
<evidence type="ECO:0000313" key="3">
    <source>
        <dbReference type="Proteomes" id="UP000466307"/>
    </source>
</evidence>
<dbReference type="Pfam" id="PF02627">
    <property type="entry name" value="CMD"/>
    <property type="match status" value="1"/>
</dbReference>
<dbReference type="GO" id="GO:0051920">
    <property type="term" value="F:peroxiredoxin activity"/>
    <property type="evidence" value="ECO:0007669"/>
    <property type="project" value="InterPro"/>
</dbReference>
<dbReference type="EMBL" id="JAADZU010000035">
    <property type="protein sequence ID" value="NDK90343.1"/>
    <property type="molecule type" value="Genomic_DNA"/>
</dbReference>
<sequence length="205" mass="22509">MAGATTWEVPAEGHWVVPEAARVSPLDRGQMGWAARLTLRMIRRRTDYDGDFTVFRTFARLGSIFPAHSVFLSQILLRGRISASHKELVIVHVAWRTGCAYEWAHHAHMAGALGITPEQIRAVSTDLPVVDDAKLARLLAAAAVLVDRGHLDEAEWTALSQATSSDQALELCLLVGHYVMVAMTIKSAGIQLEPEFRSTAPESRS</sequence>
<evidence type="ECO:0000259" key="1">
    <source>
        <dbReference type="Pfam" id="PF02627"/>
    </source>
</evidence>
<dbReference type="InterPro" id="IPR029032">
    <property type="entry name" value="AhpD-like"/>
</dbReference>
<dbReference type="SUPFAM" id="SSF69118">
    <property type="entry name" value="AhpD-like"/>
    <property type="match status" value="1"/>
</dbReference>
<accession>A0A7K3LQ34</accession>
<reference evidence="2 3" key="1">
    <citation type="submission" date="2020-01" db="EMBL/GenBank/DDBJ databases">
        <title>Investigation of new actinobacteria for the biodesulphurisation of diesel fuel.</title>
        <authorList>
            <person name="Athi Narayanan S.M."/>
        </authorList>
    </citation>
    <scope>NUCLEOTIDE SEQUENCE [LARGE SCALE GENOMIC DNA]</scope>
    <source>
        <strain evidence="2 3">213E</strain>
    </source>
</reference>
<feature type="domain" description="Carboxymuconolactone decarboxylase-like" evidence="1">
    <location>
        <begin position="75"/>
        <end position="142"/>
    </location>
</feature>
<dbReference type="AlphaFoldDB" id="A0A7K3LQ34"/>
<comment type="caution">
    <text evidence="2">The sequence shown here is derived from an EMBL/GenBank/DDBJ whole genome shotgun (WGS) entry which is preliminary data.</text>
</comment>
<proteinExistence type="predicted"/>
<dbReference type="Proteomes" id="UP000466307">
    <property type="component" value="Unassembled WGS sequence"/>
</dbReference>
<dbReference type="InterPro" id="IPR003779">
    <property type="entry name" value="CMD-like"/>
</dbReference>
<gene>
    <name evidence="2" type="ORF">GYA93_12220</name>
</gene>
<organism evidence="2 3">
    <name type="scientific">Gordonia desulfuricans</name>
    <dbReference type="NCBI Taxonomy" id="89051"/>
    <lineage>
        <taxon>Bacteria</taxon>
        <taxon>Bacillati</taxon>
        <taxon>Actinomycetota</taxon>
        <taxon>Actinomycetes</taxon>
        <taxon>Mycobacteriales</taxon>
        <taxon>Gordoniaceae</taxon>
        <taxon>Gordonia</taxon>
    </lineage>
</organism>
<dbReference type="PANTHER" id="PTHR34846">
    <property type="entry name" value="4-CARBOXYMUCONOLACTONE DECARBOXYLASE FAMILY PROTEIN (AFU_ORTHOLOGUE AFUA_6G11590)"/>
    <property type="match status" value="1"/>
</dbReference>